<dbReference type="PANTHER" id="PTHR42718:SF9">
    <property type="entry name" value="MAJOR FACILITATOR SUPERFAMILY MULTIDRUG TRANSPORTER MFSC"/>
    <property type="match status" value="1"/>
</dbReference>
<dbReference type="OrthoDB" id="9812221at2"/>
<gene>
    <name evidence="10" type="ORF">ET989_07115</name>
</gene>
<dbReference type="PRINTS" id="PR01036">
    <property type="entry name" value="TCRTETB"/>
</dbReference>
<dbReference type="Pfam" id="PF07690">
    <property type="entry name" value="MFS_1"/>
    <property type="match status" value="1"/>
</dbReference>
<dbReference type="GO" id="GO:0005886">
    <property type="term" value="C:plasma membrane"/>
    <property type="evidence" value="ECO:0007669"/>
    <property type="project" value="UniProtKB-SubCell"/>
</dbReference>
<dbReference type="Gene3D" id="1.20.1720.10">
    <property type="entry name" value="Multidrug resistance protein D"/>
    <property type="match status" value="1"/>
</dbReference>
<dbReference type="SUPFAM" id="SSF103473">
    <property type="entry name" value="MFS general substrate transporter"/>
    <property type="match status" value="1"/>
</dbReference>
<reference evidence="10 11" key="1">
    <citation type="submission" date="2019-01" db="EMBL/GenBank/DDBJ databases">
        <title>Lactibacter flavus gen. nov., sp. nov., a novel bacterium of the family Propionibacteriaceae isolated from raw milk and dairy products.</title>
        <authorList>
            <person name="Huptas C."/>
            <person name="Wenning M."/>
            <person name="Breitenwieser F."/>
            <person name="Doll E."/>
            <person name="Von Neubeck M."/>
            <person name="Busse H.-J."/>
            <person name="Scherer S."/>
        </authorList>
    </citation>
    <scope>NUCLEOTIDE SEQUENCE [LARGE SCALE GENOMIC DNA]</scope>
    <source>
        <strain evidence="10 11">KCTC 33808</strain>
    </source>
</reference>
<dbReference type="InterPro" id="IPR020846">
    <property type="entry name" value="MFS_dom"/>
</dbReference>
<evidence type="ECO:0000256" key="7">
    <source>
        <dbReference type="ARBA" id="ARBA00023136"/>
    </source>
</evidence>
<evidence type="ECO:0000256" key="2">
    <source>
        <dbReference type="ARBA" id="ARBA00008537"/>
    </source>
</evidence>
<feature type="transmembrane region" description="Helical" evidence="8">
    <location>
        <begin position="21"/>
        <end position="40"/>
    </location>
</feature>
<evidence type="ECO:0000259" key="9">
    <source>
        <dbReference type="PROSITE" id="PS50850"/>
    </source>
</evidence>
<evidence type="ECO:0000256" key="6">
    <source>
        <dbReference type="ARBA" id="ARBA00022989"/>
    </source>
</evidence>
<dbReference type="RefSeq" id="WP_131167859.1">
    <property type="nucleotide sequence ID" value="NZ_SDMQ01000006.1"/>
</dbReference>
<feature type="transmembrane region" description="Helical" evidence="8">
    <location>
        <begin position="279"/>
        <end position="305"/>
    </location>
</feature>
<evidence type="ECO:0000256" key="3">
    <source>
        <dbReference type="ARBA" id="ARBA00022448"/>
    </source>
</evidence>
<dbReference type="EMBL" id="SDMQ01000006">
    <property type="protein sequence ID" value="TBT84946.1"/>
    <property type="molecule type" value="Genomic_DNA"/>
</dbReference>
<evidence type="ECO:0000256" key="1">
    <source>
        <dbReference type="ARBA" id="ARBA00004651"/>
    </source>
</evidence>
<keyword evidence="7 8" id="KW-0472">Membrane</keyword>
<dbReference type="Proteomes" id="UP000292373">
    <property type="component" value="Unassembled WGS sequence"/>
</dbReference>
<evidence type="ECO:0000313" key="10">
    <source>
        <dbReference type="EMBL" id="TBT84946.1"/>
    </source>
</evidence>
<evidence type="ECO:0000256" key="5">
    <source>
        <dbReference type="ARBA" id="ARBA00022692"/>
    </source>
</evidence>
<keyword evidence="11" id="KW-1185">Reference proteome</keyword>
<keyword evidence="4" id="KW-1003">Cell membrane</keyword>
<feature type="transmembrane region" description="Helical" evidence="8">
    <location>
        <begin position="177"/>
        <end position="194"/>
    </location>
</feature>
<feature type="transmembrane region" description="Helical" evidence="8">
    <location>
        <begin position="410"/>
        <end position="433"/>
    </location>
</feature>
<comment type="caution">
    <text evidence="10">The sequence shown here is derived from an EMBL/GenBank/DDBJ whole genome shotgun (WGS) entry which is preliminary data.</text>
</comment>
<feature type="transmembrane region" description="Helical" evidence="8">
    <location>
        <begin position="317"/>
        <end position="335"/>
    </location>
</feature>
<dbReference type="PANTHER" id="PTHR42718">
    <property type="entry name" value="MAJOR FACILITATOR SUPERFAMILY MULTIDRUG TRANSPORTER MFSC"/>
    <property type="match status" value="1"/>
</dbReference>
<proteinExistence type="inferred from homology"/>
<evidence type="ECO:0000256" key="4">
    <source>
        <dbReference type="ARBA" id="ARBA00022475"/>
    </source>
</evidence>
<comment type="subcellular location">
    <subcellularLocation>
        <location evidence="1">Cell membrane</location>
        <topology evidence="1">Multi-pass membrane protein</topology>
    </subcellularLocation>
</comment>
<feature type="transmembrane region" description="Helical" evidence="8">
    <location>
        <begin position="347"/>
        <end position="365"/>
    </location>
</feature>
<accession>A0A4Q9KDJ6</accession>
<feature type="transmembrane region" description="Helical" evidence="8">
    <location>
        <begin position="371"/>
        <end position="398"/>
    </location>
</feature>
<keyword evidence="5 8" id="KW-0812">Transmembrane</keyword>
<comment type="similarity">
    <text evidence="2">Belongs to the major facilitator superfamily. EmrB family.</text>
</comment>
<dbReference type="AlphaFoldDB" id="A0A4Q9KDJ6"/>
<dbReference type="NCBIfam" id="TIGR00711">
    <property type="entry name" value="efflux_EmrB"/>
    <property type="match status" value="1"/>
</dbReference>
<feature type="transmembrane region" description="Helical" evidence="8">
    <location>
        <begin position="90"/>
        <end position="115"/>
    </location>
</feature>
<keyword evidence="3" id="KW-0813">Transport</keyword>
<feature type="transmembrane region" description="Helical" evidence="8">
    <location>
        <begin position="239"/>
        <end position="258"/>
    </location>
</feature>
<dbReference type="PROSITE" id="PS50850">
    <property type="entry name" value="MFS"/>
    <property type="match status" value="1"/>
</dbReference>
<dbReference type="InterPro" id="IPR036259">
    <property type="entry name" value="MFS_trans_sf"/>
</dbReference>
<feature type="transmembrane region" description="Helical" evidence="8">
    <location>
        <begin position="121"/>
        <end position="141"/>
    </location>
</feature>
<evidence type="ECO:0000256" key="8">
    <source>
        <dbReference type="SAM" id="Phobius"/>
    </source>
</evidence>
<evidence type="ECO:0000313" key="11">
    <source>
        <dbReference type="Proteomes" id="UP000292373"/>
    </source>
</evidence>
<protein>
    <submittedName>
        <fullName evidence="10">DHA2 family efflux MFS transporter permease subunit</fullName>
    </submittedName>
</protein>
<name>A0A4Q9KDJ6_9ACTN</name>
<dbReference type="CDD" id="cd17503">
    <property type="entry name" value="MFS_LmrB_MDR_like"/>
    <property type="match status" value="1"/>
</dbReference>
<dbReference type="InterPro" id="IPR004638">
    <property type="entry name" value="EmrB-like"/>
</dbReference>
<sequence>MSAPARPSREPSAVTPDQPTGNRSIIAILLVGAFIVILNETTMNVALSQIMGDFGVTERVAQWLTTAFMLTMAIVIPITGWMLERFPTRTVFTLAMGLFSLGTAIAALAPTFAVLLSGRVVQASGTAMMMPLLMTTIMQLVPPHGRGQMMGNISMVIAVAPATGPTLSGLLLQLGSWRFIFAFVLPIALAILVLGRMRLRNANEPRPVPLDGWSIPLTVLAFGPLIYGLSLIGDTTIPFWEPMLAIGAGIAGLIGFAARQFVLQAQERAFLDLRTFTHGTFTVALMMMAIGMMALFGTIIMLPLLLQRVYGLEPLQVGLMMLPGGVAMGVMGPLIGRLYDRVGPRPLVIPASLVVLAVFVGFSFLTPSTPWWLVMVGHMTMSTSFAFIFTPLFTVALGSLPKRLYSHGSALIGTIQQVAGAAGTALFVTVFAMQSDAAAAAGASPSTAMLEGAHWGFLGAGAVWTAAVVAGFFLRRPAESDTDGPVLAH</sequence>
<feature type="transmembrane region" description="Helical" evidence="8">
    <location>
        <begin position="453"/>
        <end position="474"/>
    </location>
</feature>
<feature type="transmembrane region" description="Helical" evidence="8">
    <location>
        <begin position="60"/>
        <end position="83"/>
    </location>
</feature>
<dbReference type="GO" id="GO:0022857">
    <property type="term" value="F:transmembrane transporter activity"/>
    <property type="evidence" value="ECO:0007669"/>
    <property type="project" value="InterPro"/>
</dbReference>
<feature type="transmembrane region" description="Helical" evidence="8">
    <location>
        <begin position="215"/>
        <end position="233"/>
    </location>
</feature>
<feature type="domain" description="Major facilitator superfamily (MFS) profile" evidence="9">
    <location>
        <begin position="25"/>
        <end position="479"/>
    </location>
</feature>
<organism evidence="10 11">
    <name type="scientific">Propioniciclava sinopodophylli</name>
    <dbReference type="NCBI Taxonomy" id="1837344"/>
    <lineage>
        <taxon>Bacteria</taxon>
        <taxon>Bacillati</taxon>
        <taxon>Actinomycetota</taxon>
        <taxon>Actinomycetes</taxon>
        <taxon>Propionibacteriales</taxon>
        <taxon>Propionibacteriaceae</taxon>
        <taxon>Propioniciclava</taxon>
    </lineage>
</organism>
<dbReference type="Gene3D" id="1.20.1250.20">
    <property type="entry name" value="MFS general substrate transporter like domains"/>
    <property type="match status" value="1"/>
</dbReference>
<keyword evidence="6 8" id="KW-1133">Transmembrane helix</keyword>
<dbReference type="InterPro" id="IPR011701">
    <property type="entry name" value="MFS"/>
</dbReference>